<keyword evidence="2" id="KW-0067">ATP-binding</keyword>
<dbReference type="PaxDb" id="3880-AES59007"/>
<dbReference type="OMA" id="THLWKSK"/>
<protein>
    <submittedName>
        <fullName evidence="2">PIF1-like helicase</fullName>
    </submittedName>
</protein>
<evidence type="ECO:0000313" key="4">
    <source>
        <dbReference type="Proteomes" id="UP000002051"/>
    </source>
</evidence>
<sequence length="65" mass="7253">MSKTRFTMEFLNGIKSSGIPNHRLKLTVGCPVMLMRNIDHANGLCNGTRLTVTHLWKSKIVATVI</sequence>
<dbReference type="EnsemblPlants" id="AES59007">
    <property type="protein sequence ID" value="AES59007"/>
    <property type="gene ID" value="MTR_1g012410"/>
</dbReference>
<dbReference type="GO" id="GO:0004386">
    <property type="term" value="F:helicase activity"/>
    <property type="evidence" value="ECO:0007669"/>
    <property type="project" value="UniProtKB-KW"/>
</dbReference>
<dbReference type="eggNOG" id="KOG0987">
    <property type="taxonomic scope" value="Eukaryota"/>
</dbReference>
<proteinExistence type="predicted"/>
<dbReference type="AlphaFoldDB" id="G7I6Z6"/>
<dbReference type="STRING" id="3880.G7I6Z6"/>
<dbReference type="EMBL" id="CM001217">
    <property type="protein sequence ID" value="AES59007.1"/>
    <property type="molecule type" value="Genomic_DNA"/>
</dbReference>
<keyword evidence="2" id="KW-0547">Nucleotide-binding</keyword>
<reference evidence="2 4" key="1">
    <citation type="journal article" date="2011" name="Nature">
        <title>The Medicago genome provides insight into the evolution of rhizobial symbioses.</title>
        <authorList>
            <person name="Young N.D."/>
            <person name="Debelle F."/>
            <person name="Oldroyd G.E."/>
            <person name="Geurts R."/>
            <person name="Cannon S.B."/>
            <person name="Udvardi M.K."/>
            <person name="Benedito V.A."/>
            <person name="Mayer K.F."/>
            <person name="Gouzy J."/>
            <person name="Schoof H."/>
            <person name="Van de Peer Y."/>
            <person name="Proost S."/>
            <person name="Cook D.R."/>
            <person name="Meyers B.C."/>
            <person name="Spannagl M."/>
            <person name="Cheung F."/>
            <person name="De Mita S."/>
            <person name="Krishnakumar V."/>
            <person name="Gundlach H."/>
            <person name="Zhou S."/>
            <person name="Mudge J."/>
            <person name="Bharti A.K."/>
            <person name="Murray J.D."/>
            <person name="Naoumkina M.A."/>
            <person name="Rosen B."/>
            <person name="Silverstein K.A."/>
            <person name="Tang H."/>
            <person name="Rombauts S."/>
            <person name="Zhao P.X."/>
            <person name="Zhou P."/>
            <person name="Barbe V."/>
            <person name="Bardou P."/>
            <person name="Bechner M."/>
            <person name="Bellec A."/>
            <person name="Berger A."/>
            <person name="Berges H."/>
            <person name="Bidwell S."/>
            <person name="Bisseling T."/>
            <person name="Choisne N."/>
            <person name="Couloux A."/>
            <person name="Denny R."/>
            <person name="Deshpande S."/>
            <person name="Dai X."/>
            <person name="Doyle J.J."/>
            <person name="Dudez A.M."/>
            <person name="Farmer A.D."/>
            <person name="Fouteau S."/>
            <person name="Franken C."/>
            <person name="Gibelin C."/>
            <person name="Gish J."/>
            <person name="Goldstein S."/>
            <person name="Gonzalez A.J."/>
            <person name="Green P.J."/>
            <person name="Hallab A."/>
            <person name="Hartog M."/>
            <person name="Hua A."/>
            <person name="Humphray S.J."/>
            <person name="Jeong D.H."/>
            <person name="Jing Y."/>
            <person name="Jocker A."/>
            <person name="Kenton S.M."/>
            <person name="Kim D.J."/>
            <person name="Klee K."/>
            <person name="Lai H."/>
            <person name="Lang C."/>
            <person name="Lin S."/>
            <person name="Macmil S.L."/>
            <person name="Magdelenat G."/>
            <person name="Matthews L."/>
            <person name="McCorrison J."/>
            <person name="Monaghan E.L."/>
            <person name="Mun J.H."/>
            <person name="Najar F.Z."/>
            <person name="Nicholson C."/>
            <person name="Noirot C."/>
            <person name="O'Bleness M."/>
            <person name="Paule C.R."/>
            <person name="Poulain J."/>
            <person name="Prion F."/>
            <person name="Qin B."/>
            <person name="Qu C."/>
            <person name="Retzel E.F."/>
            <person name="Riddle C."/>
            <person name="Sallet E."/>
            <person name="Samain S."/>
            <person name="Samson N."/>
            <person name="Sanders I."/>
            <person name="Saurat O."/>
            <person name="Scarpelli C."/>
            <person name="Schiex T."/>
            <person name="Segurens B."/>
            <person name="Severin A.J."/>
            <person name="Sherrier D.J."/>
            <person name="Shi R."/>
            <person name="Sims S."/>
            <person name="Singer S.R."/>
            <person name="Sinharoy S."/>
            <person name="Sterck L."/>
            <person name="Viollet A."/>
            <person name="Wang B.B."/>
            <person name="Wang K."/>
            <person name="Wang M."/>
            <person name="Wang X."/>
            <person name="Warfsmann J."/>
            <person name="Weissenbach J."/>
            <person name="White D.D."/>
            <person name="White J.D."/>
            <person name="Wiley G.B."/>
            <person name="Wincker P."/>
            <person name="Xing Y."/>
            <person name="Yang L."/>
            <person name="Yao Z."/>
            <person name="Ying F."/>
            <person name="Zhai J."/>
            <person name="Zhou L."/>
            <person name="Zuber A."/>
            <person name="Denarie J."/>
            <person name="Dixon R.A."/>
            <person name="May G.D."/>
            <person name="Schwartz D.C."/>
            <person name="Rogers J."/>
            <person name="Quetier F."/>
            <person name="Town C.D."/>
            <person name="Roe B.A."/>
        </authorList>
    </citation>
    <scope>NUCLEOTIDE SEQUENCE [LARGE SCALE GENOMIC DNA]</scope>
    <source>
        <strain evidence="2">A17</strain>
        <strain evidence="3 4">cv. Jemalong A17</strain>
    </source>
</reference>
<name>G7I6Z6_MEDTR</name>
<accession>G7I6Z6</accession>
<dbReference type="InterPro" id="IPR049163">
    <property type="entry name" value="Pif1-like_2B_dom"/>
</dbReference>
<dbReference type="InterPro" id="IPR027417">
    <property type="entry name" value="P-loop_NTPase"/>
</dbReference>
<feature type="domain" description="DNA helicase Pif1-like 2B" evidence="1">
    <location>
        <begin position="9"/>
        <end position="55"/>
    </location>
</feature>
<dbReference type="PANTHER" id="PTHR23274">
    <property type="entry name" value="DNA HELICASE-RELATED"/>
    <property type="match status" value="1"/>
</dbReference>
<reference evidence="2 4" key="2">
    <citation type="journal article" date="2014" name="BMC Genomics">
        <title>An improved genome release (version Mt4.0) for the model legume Medicago truncatula.</title>
        <authorList>
            <person name="Tang H."/>
            <person name="Krishnakumar V."/>
            <person name="Bidwell S."/>
            <person name="Rosen B."/>
            <person name="Chan A."/>
            <person name="Zhou S."/>
            <person name="Gentzbittel L."/>
            <person name="Childs K.L."/>
            <person name="Yandell M."/>
            <person name="Gundlach H."/>
            <person name="Mayer K.F."/>
            <person name="Schwartz D.C."/>
            <person name="Town C.D."/>
        </authorList>
    </citation>
    <scope>GENOME REANNOTATION</scope>
    <source>
        <strain evidence="3 4">cv. Jemalong A17</strain>
    </source>
</reference>
<dbReference type="Proteomes" id="UP000002051">
    <property type="component" value="Unassembled WGS sequence"/>
</dbReference>
<keyword evidence="2" id="KW-0347">Helicase</keyword>
<keyword evidence="2" id="KW-0378">Hydrolase</keyword>
<gene>
    <name evidence="2" type="ordered locus">MTR_1g012410</name>
</gene>
<keyword evidence="4" id="KW-1185">Reference proteome</keyword>
<reference evidence="3" key="3">
    <citation type="submission" date="2015-04" db="UniProtKB">
        <authorList>
            <consortium name="EnsemblPlants"/>
        </authorList>
    </citation>
    <scope>IDENTIFICATION</scope>
    <source>
        <strain evidence="3">cv. Jemalong A17</strain>
    </source>
</reference>
<evidence type="ECO:0000313" key="2">
    <source>
        <dbReference type="EMBL" id="AES59007.1"/>
    </source>
</evidence>
<dbReference type="Pfam" id="PF21530">
    <property type="entry name" value="Pif1_2B_dom"/>
    <property type="match status" value="1"/>
</dbReference>
<dbReference type="HOGENOM" id="CLU_2853003_0_0_1"/>
<dbReference type="SUPFAM" id="SSF52540">
    <property type="entry name" value="P-loop containing nucleoside triphosphate hydrolases"/>
    <property type="match status" value="1"/>
</dbReference>
<dbReference type="PANTHER" id="PTHR23274:SF33">
    <property type="entry name" value="ANIMAL RPA1 DOMAIN PROTEIN"/>
    <property type="match status" value="1"/>
</dbReference>
<evidence type="ECO:0000259" key="1">
    <source>
        <dbReference type="Pfam" id="PF21530"/>
    </source>
</evidence>
<evidence type="ECO:0000313" key="3">
    <source>
        <dbReference type="EnsemblPlants" id="AES59007"/>
    </source>
</evidence>
<organism evidence="2 4">
    <name type="scientific">Medicago truncatula</name>
    <name type="common">Barrel medic</name>
    <name type="synonym">Medicago tribuloides</name>
    <dbReference type="NCBI Taxonomy" id="3880"/>
    <lineage>
        <taxon>Eukaryota</taxon>
        <taxon>Viridiplantae</taxon>
        <taxon>Streptophyta</taxon>
        <taxon>Embryophyta</taxon>
        <taxon>Tracheophyta</taxon>
        <taxon>Spermatophyta</taxon>
        <taxon>Magnoliopsida</taxon>
        <taxon>eudicotyledons</taxon>
        <taxon>Gunneridae</taxon>
        <taxon>Pentapetalae</taxon>
        <taxon>rosids</taxon>
        <taxon>fabids</taxon>
        <taxon>Fabales</taxon>
        <taxon>Fabaceae</taxon>
        <taxon>Papilionoideae</taxon>
        <taxon>50 kb inversion clade</taxon>
        <taxon>NPAAA clade</taxon>
        <taxon>Hologalegina</taxon>
        <taxon>IRL clade</taxon>
        <taxon>Trifolieae</taxon>
        <taxon>Medicago</taxon>
    </lineage>
</organism>